<gene>
    <name evidence="2" type="ORF">EV702DRAFT_1110718</name>
</gene>
<dbReference type="SUPFAM" id="SSF52047">
    <property type="entry name" value="RNI-like"/>
    <property type="match status" value="1"/>
</dbReference>
<evidence type="ECO:0000313" key="2">
    <source>
        <dbReference type="EMBL" id="KAG1776410.1"/>
    </source>
</evidence>
<evidence type="ECO:0000313" key="3">
    <source>
        <dbReference type="Proteomes" id="UP000714275"/>
    </source>
</evidence>
<accession>A0A9P6ZTD4</accession>
<sequence length="472" mass="52280">MVSLDIEIWHTLSCPPFSLPLLPNLVSLTWVEDKETFLYVWLFATPKLTTLDMSELWPGTSSTFGPFEQSMLSCISMLCPSVSHFRFDFFGGDTSTALQSWSHLKSVKTGKISEAAILHLSNLPSLRVLHFKLPSIPISANTQKLLQCSVFCAIEDLSVECEGRLAPLDAFFEKLSIAPKEISCRVTHGVGSTPALPALISHLSKACAHSSLEEVLLSITDRPVNHNASIGAAAFQPLFTFRNLRRLDVEVDCNVQLNDAVILQMAKAWPLLERLFFHPYYHLSHDVTPHAFVTLLQHCPNLVSVSVFINWSTIDGRDISPVIPYQGFAHKALSEASFGNPRIRHPTRIAAFISAIAPNVESIEAWDPDLFEDHPDFEKYSARWKLVDHLVQSFSVVREQERGRKLNGDAGADEEFKGSYDHCGVVQPVQQIENGEATVGGVVGGGGEDSEEDSGSGDEYVPYEEQVTSEEE</sequence>
<proteinExistence type="predicted"/>
<dbReference type="OrthoDB" id="3255541at2759"/>
<reference evidence="2" key="1">
    <citation type="journal article" date="2020" name="New Phytol.">
        <title>Comparative genomics reveals dynamic genome evolution in host specialist ectomycorrhizal fungi.</title>
        <authorList>
            <person name="Lofgren L.A."/>
            <person name="Nguyen N.H."/>
            <person name="Vilgalys R."/>
            <person name="Ruytinx J."/>
            <person name="Liao H.L."/>
            <person name="Branco S."/>
            <person name="Kuo A."/>
            <person name="LaButti K."/>
            <person name="Lipzen A."/>
            <person name="Andreopoulos W."/>
            <person name="Pangilinan J."/>
            <person name="Riley R."/>
            <person name="Hundley H."/>
            <person name="Na H."/>
            <person name="Barry K."/>
            <person name="Grigoriev I.V."/>
            <person name="Stajich J.E."/>
            <person name="Kennedy P.G."/>
        </authorList>
    </citation>
    <scope>NUCLEOTIDE SEQUENCE</scope>
    <source>
        <strain evidence="2">DOB743</strain>
    </source>
</reference>
<dbReference type="InterPro" id="IPR032675">
    <property type="entry name" value="LRR_dom_sf"/>
</dbReference>
<dbReference type="Proteomes" id="UP000714275">
    <property type="component" value="Unassembled WGS sequence"/>
</dbReference>
<feature type="region of interest" description="Disordered" evidence="1">
    <location>
        <begin position="437"/>
        <end position="472"/>
    </location>
</feature>
<comment type="caution">
    <text evidence="2">The sequence shown here is derived from an EMBL/GenBank/DDBJ whole genome shotgun (WGS) entry which is preliminary data.</text>
</comment>
<protein>
    <submittedName>
        <fullName evidence="2">Uncharacterized protein</fullName>
    </submittedName>
</protein>
<keyword evidence="3" id="KW-1185">Reference proteome</keyword>
<evidence type="ECO:0000256" key="1">
    <source>
        <dbReference type="SAM" id="MobiDB-lite"/>
    </source>
</evidence>
<name>A0A9P6ZTD4_9AGAM</name>
<dbReference type="AlphaFoldDB" id="A0A9P6ZTD4"/>
<dbReference type="EMBL" id="JABBWD010000027">
    <property type="protein sequence ID" value="KAG1776410.1"/>
    <property type="molecule type" value="Genomic_DNA"/>
</dbReference>
<dbReference type="Gene3D" id="3.80.10.10">
    <property type="entry name" value="Ribonuclease Inhibitor"/>
    <property type="match status" value="1"/>
</dbReference>
<organism evidence="2 3">
    <name type="scientific">Suillus placidus</name>
    <dbReference type="NCBI Taxonomy" id="48579"/>
    <lineage>
        <taxon>Eukaryota</taxon>
        <taxon>Fungi</taxon>
        <taxon>Dikarya</taxon>
        <taxon>Basidiomycota</taxon>
        <taxon>Agaricomycotina</taxon>
        <taxon>Agaricomycetes</taxon>
        <taxon>Agaricomycetidae</taxon>
        <taxon>Boletales</taxon>
        <taxon>Suillineae</taxon>
        <taxon>Suillaceae</taxon>
        <taxon>Suillus</taxon>
    </lineage>
</organism>